<sequence length="109" mass="11606">MDAVDVLVLVGLLAAISFFGLYTALRGSKQATTTQVLHGSKSPRSKQAWEQKLFELLIAEQLQILLYVSVALYAPALALSTIISIPLSLSILLTAGLAALYVILVGSFS</sequence>
<dbReference type="InterPro" id="IPR038377">
    <property type="entry name" value="Na/Glc_symporter_sf"/>
</dbReference>
<name>A0A183EAK9_9BILA</name>
<evidence type="ECO:0000256" key="1">
    <source>
        <dbReference type="SAM" id="Phobius"/>
    </source>
</evidence>
<keyword evidence="1" id="KW-1133">Transmembrane helix</keyword>
<protein>
    <submittedName>
        <fullName evidence="4">NADH-quinone oxidoreductase subunit H</fullName>
    </submittedName>
</protein>
<proteinExistence type="predicted"/>
<dbReference type="Gene3D" id="1.20.1730.10">
    <property type="entry name" value="Sodium/glucose cotransporter"/>
    <property type="match status" value="1"/>
</dbReference>
<keyword evidence="1" id="KW-0472">Membrane</keyword>
<keyword evidence="3" id="KW-1185">Reference proteome</keyword>
<evidence type="ECO:0000313" key="2">
    <source>
        <dbReference type="EMBL" id="VDN30858.1"/>
    </source>
</evidence>
<dbReference type="WBParaSite" id="GPUH_0001802501-mRNA-1">
    <property type="protein sequence ID" value="GPUH_0001802501-mRNA-1"/>
    <property type="gene ID" value="GPUH_0001802501"/>
</dbReference>
<reference evidence="2 3" key="2">
    <citation type="submission" date="2018-11" db="EMBL/GenBank/DDBJ databases">
        <authorList>
            <consortium name="Pathogen Informatics"/>
        </authorList>
    </citation>
    <scope>NUCLEOTIDE SEQUENCE [LARGE SCALE GENOMIC DNA]</scope>
</reference>
<keyword evidence="1" id="KW-0812">Transmembrane</keyword>
<dbReference type="AlphaFoldDB" id="A0A183EAK9"/>
<feature type="transmembrane region" description="Helical" evidence="1">
    <location>
        <begin position="6"/>
        <end position="25"/>
    </location>
</feature>
<feature type="transmembrane region" description="Helical" evidence="1">
    <location>
        <begin position="64"/>
        <end position="83"/>
    </location>
</feature>
<feature type="transmembrane region" description="Helical" evidence="1">
    <location>
        <begin position="89"/>
        <end position="108"/>
    </location>
</feature>
<organism evidence="4">
    <name type="scientific">Gongylonema pulchrum</name>
    <dbReference type="NCBI Taxonomy" id="637853"/>
    <lineage>
        <taxon>Eukaryota</taxon>
        <taxon>Metazoa</taxon>
        <taxon>Ecdysozoa</taxon>
        <taxon>Nematoda</taxon>
        <taxon>Chromadorea</taxon>
        <taxon>Rhabditida</taxon>
        <taxon>Spirurina</taxon>
        <taxon>Spiruromorpha</taxon>
        <taxon>Spiruroidea</taxon>
        <taxon>Gongylonematidae</taxon>
        <taxon>Gongylonema</taxon>
    </lineage>
</organism>
<dbReference type="EMBL" id="UYRT01086035">
    <property type="protein sequence ID" value="VDN30858.1"/>
    <property type="molecule type" value="Genomic_DNA"/>
</dbReference>
<reference evidence="4" key="1">
    <citation type="submission" date="2016-06" db="UniProtKB">
        <authorList>
            <consortium name="WormBaseParasite"/>
        </authorList>
    </citation>
    <scope>IDENTIFICATION</scope>
</reference>
<dbReference type="Proteomes" id="UP000271098">
    <property type="component" value="Unassembled WGS sequence"/>
</dbReference>
<accession>A0A183EAK9</accession>
<evidence type="ECO:0000313" key="4">
    <source>
        <dbReference type="WBParaSite" id="GPUH_0001802501-mRNA-1"/>
    </source>
</evidence>
<evidence type="ECO:0000313" key="3">
    <source>
        <dbReference type="Proteomes" id="UP000271098"/>
    </source>
</evidence>
<gene>
    <name evidence="2" type="ORF">GPUH_LOCUS18002</name>
</gene>